<protein>
    <submittedName>
        <fullName evidence="1">Uncharacterized protein</fullName>
    </submittedName>
</protein>
<accession>A0A1X3GZ67</accession>
<reference evidence="3 4" key="1">
    <citation type="submission" date="2017-03" db="EMBL/GenBank/DDBJ databases">
        <title>Whole genome sequences of fourteen strains of Bradyrhizobium canariense and one strain of Bradyrhizobium japonicum isolated from Lupinus (Papilionoideae: Genisteae) species in Algeria.</title>
        <authorList>
            <person name="Crovadore J."/>
            <person name="Chekireb D."/>
            <person name="Brachmann A."/>
            <person name="Chablais R."/>
            <person name="Cochard B."/>
            <person name="Lefort F."/>
        </authorList>
    </citation>
    <scope>NUCLEOTIDE SEQUENCE [LARGE SCALE GENOMIC DNA]</scope>
    <source>
        <strain evidence="1 3">UBMA195</strain>
        <strain evidence="2 4">UBMAN05</strain>
    </source>
</reference>
<evidence type="ECO:0000313" key="4">
    <source>
        <dbReference type="Proteomes" id="UP000193884"/>
    </source>
</evidence>
<organism evidence="1 3">
    <name type="scientific">Bradyrhizobium canariense</name>
    <dbReference type="NCBI Taxonomy" id="255045"/>
    <lineage>
        <taxon>Bacteria</taxon>
        <taxon>Pseudomonadati</taxon>
        <taxon>Pseudomonadota</taxon>
        <taxon>Alphaproteobacteria</taxon>
        <taxon>Hyphomicrobiales</taxon>
        <taxon>Nitrobacteraceae</taxon>
        <taxon>Bradyrhizobium</taxon>
    </lineage>
</organism>
<evidence type="ECO:0000313" key="2">
    <source>
        <dbReference type="EMBL" id="OSJ34842.1"/>
    </source>
</evidence>
<keyword evidence="4" id="KW-1185">Reference proteome</keyword>
<dbReference type="EMBL" id="NAFK01000118">
    <property type="protein sequence ID" value="OSJ34842.1"/>
    <property type="molecule type" value="Genomic_DNA"/>
</dbReference>
<dbReference type="RefSeq" id="WP_085351254.1">
    <property type="nucleotide sequence ID" value="NZ_NAEX01000179.1"/>
</dbReference>
<dbReference type="Proteomes" id="UP000193884">
    <property type="component" value="Unassembled WGS sequence"/>
</dbReference>
<dbReference type="AlphaFoldDB" id="A0A1X3GZ67"/>
<evidence type="ECO:0000313" key="1">
    <source>
        <dbReference type="EMBL" id="OSJ03455.1"/>
    </source>
</evidence>
<gene>
    <name evidence="2" type="ORF">BST63_02985</name>
    <name evidence="1" type="ORF">BSZ18_32055</name>
</gene>
<dbReference type="Proteomes" id="UP000193553">
    <property type="component" value="Unassembled WGS sequence"/>
</dbReference>
<name>A0A1X3GZ67_9BRAD</name>
<dbReference type="OrthoDB" id="8252831at2"/>
<sequence>MKRGMLTRLSLAGAVIALGVSGSIDWSADEGLSLSLGRAEARVGRPLTPVSVAGVARRTTRRAVVGGAAVGAAAVGTACVRVLVNGSYVCR</sequence>
<comment type="caution">
    <text evidence="1">The sequence shown here is derived from an EMBL/GenBank/DDBJ whole genome shotgun (WGS) entry which is preliminary data.</text>
</comment>
<dbReference type="EMBL" id="NAFI01000187">
    <property type="protein sequence ID" value="OSJ03455.1"/>
    <property type="molecule type" value="Genomic_DNA"/>
</dbReference>
<proteinExistence type="predicted"/>
<evidence type="ECO:0000313" key="3">
    <source>
        <dbReference type="Proteomes" id="UP000193553"/>
    </source>
</evidence>